<protein>
    <recommendedName>
        <fullName evidence="2">Phosphatase</fullName>
    </recommendedName>
</protein>
<dbReference type="PANTHER" id="PTHR21485">
    <property type="entry name" value="HAD SUPERFAMILY MEMBERS CMAS AND KDSC"/>
    <property type="match status" value="1"/>
</dbReference>
<accession>A0A6M3J8S9</accession>
<dbReference type="InterPro" id="IPR036412">
    <property type="entry name" value="HAD-like_sf"/>
</dbReference>
<dbReference type="InterPro" id="IPR050793">
    <property type="entry name" value="CMP-NeuNAc_synthase"/>
</dbReference>
<proteinExistence type="predicted"/>
<evidence type="ECO:0000313" key="1">
    <source>
        <dbReference type="EMBL" id="QJA66273.1"/>
    </source>
</evidence>
<dbReference type="AlphaFoldDB" id="A0A6M3J8S9"/>
<dbReference type="GO" id="GO:0008781">
    <property type="term" value="F:N-acylneuraminate cytidylyltransferase activity"/>
    <property type="evidence" value="ECO:0007669"/>
    <property type="project" value="TreeGrafter"/>
</dbReference>
<dbReference type="PANTHER" id="PTHR21485:SF3">
    <property type="entry name" value="N-ACYLNEURAMINATE CYTIDYLYLTRANSFERASE"/>
    <property type="match status" value="1"/>
</dbReference>
<organism evidence="1">
    <name type="scientific">viral metagenome</name>
    <dbReference type="NCBI Taxonomy" id="1070528"/>
    <lineage>
        <taxon>unclassified sequences</taxon>
        <taxon>metagenomes</taxon>
        <taxon>organismal metagenomes</taxon>
    </lineage>
</organism>
<evidence type="ECO:0008006" key="2">
    <source>
        <dbReference type="Google" id="ProtNLM"/>
    </source>
</evidence>
<sequence>MKVFVLDVDGVMTDGRMYYTSEGKMMKAFGADDHDALTILREYILIKFVTADKIGFKITHKRIFEDMMFPLSLVKMKDRVDWMSQWDLREVIYMGDGILDPPVFEKVGYSICPADGFYLAKEKASFVTESGGGHRAVAEACVHIKEKFFV</sequence>
<dbReference type="InterPro" id="IPR023214">
    <property type="entry name" value="HAD_sf"/>
</dbReference>
<dbReference type="Gene3D" id="3.40.50.1000">
    <property type="entry name" value="HAD superfamily/HAD-like"/>
    <property type="match status" value="1"/>
</dbReference>
<dbReference type="Pfam" id="PF08282">
    <property type="entry name" value="Hydrolase_3"/>
    <property type="match status" value="1"/>
</dbReference>
<dbReference type="EMBL" id="MT141552">
    <property type="protein sequence ID" value="QJA66273.1"/>
    <property type="molecule type" value="Genomic_DNA"/>
</dbReference>
<gene>
    <name evidence="1" type="ORF">MM415B00358_0035</name>
</gene>
<dbReference type="SUPFAM" id="SSF56784">
    <property type="entry name" value="HAD-like"/>
    <property type="match status" value="1"/>
</dbReference>
<reference evidence="1" key="1">
    <citation type="submission" date="2020-03" db="EMBL/GenBank/DDBJ databases">
        <title>The deep terrestrial virosphere.</title>
        <authorList>
            <person name="Holmfeldt K."/>
            <person name="Nilsson E."/>
            <person name="Simone D."/>
            <person name="Lopez-Fernandez M."/>
            <person name="Wu X."/>
            <person name="de Brujin I."/>
            <person name="Lundin D."/>
            <person name="Andersson A."/>
            <person name="Bertilsson S."/>
            <person name="Dopson M."/>
        </authorList>
    </citation>
    <scope>NUCLEOTIDE SEQUENCE</scope>
    <source>
        <strain evidence="1">MM415B00358</strain>
    </source>
</reference>
<name>A0A6M3J8S9_9ZZZZ</name>